<dbReference type="RefSeq" id="WP_275568569.1">
    <property type="nucleotide sequence ID" value="NZ_JARGYC010000050.1"/>
</dbReference>
<dbReference type="EMBL" id="JARGYC010000050">
    <property type="protein sequence ID" value="MDF0602440.1"/>
    <property type="molecule type" value="Genomic_DNA"/>
</dbReference>
<evidence type="ECO:0000313" key="6">
    <source>
        <dbReference type="Proteomes" id="UP001220964"/>
    </source>
</evidence>
<comment type="subcellular location">
    <subcellularLocation>
        <location evidence="1 4">Cytoplasm</location>
    </subcellularLocation>
</comment>
<dbReference type="PANTHER" id="PTHR38603:SF1">
    <property type="entry name" value="CHAPERONE NAPD"/>
    <property type="match status" value="1"/>
</dbReference>
<dbReference type="Pfam" id="PF03927">
    <property type="entry name" value="NapD"/>
    <property type="match status" value="1"/>
</dbReference>
<comment type="caution">
    <text evidence="5">The sequence shown here is derived from an EMBL/GenBank/DDBJ whole genome shotgun (WGS) entry which is preliminary data.</text>
</comment>
<protein>
    <recommendedName>
        <fullName evidence="4">Chaperone NapD</fullName>
    </recommendedName>
    <alternativeName>
        <fullName evidence="4">NapA signal peptide-binding chaperone NapD</fullName>
    </alternativeName>
</protein>
<dbReference type="Gene3D" id="3.30.70.920">
    <property type="match status" value="1"/>
</dbReference>
<evidence type="ECO:0000256" key="3">
    <source>
        <dbReference type="ARBA" id="ARBA00023186"/>
    </source>
</evidence>
<dbReference type="HAMAP" id="MF_02200">
    <property type="entry name" value="NapD"/>
    <property type="match status" value="1"/>
</dbReference>
<keyword evidence="3 4" id="KW-0143">Chaperone</keyword>
<accession>A0AAE3TB92</accession>
<organism evidence="5 6">
    <name type="scientific">Psychromarinibacter sediminicola</name>
    <dbReference type="NCBI Taxonomy" id="3033385"/>
    <lineage>
        <taxon>Bacteria</taxon>
        <taxon>Pseudomonadati</taxon>
        <taxon>Pseudomonadota</taxon>
        <taxon>Alphaproteobacteria</taxon>
        <taxon>Rhodobacterales</taxon>
        <taxon>Paracoccaceae</taxon>
        <taxon>Psychromarinibacter</taxon>
    </lineage>
</organism>
<gene>
    <name evidence="4" type="primary">napD</name>
    <name evidence="5" type="ORF">P1J78_17000</name>
</gene>
<evidence type="ECO:0000256" key="2">
    <source>
        <dbReference type="ARBA" id="ARBA00022490"/>
    </source>
</evidence>
<comment type="similarity">
    <text evidence="4">Belongs to the NapD family.</text>
</comment>
<dbReference type="InterPro" id="IPR005623">
    <property type="entry name" value="Chaperone_NapD_NO3_reduct"/>
</dbReference>
<name>A0AAE3TB92_9RHOB</name>
<keyword evidence="2 4" id="KW-0963">Cytoplasm</keyword>
<comment type="subunit">
    <text evidence="4">Interacts with the cytoplasmic NapA precursor.</text>
</comment>
<proteinExistence type="inferred from homology"/>
<comment type="function">
    <text evidence="4">Chaperone for NapA, the catalytic subunit of the periplasmic nitrate reductase. It binds directly and specifically to the twin-arginine signal peptide of NapA, preventing premature interaction with the Tat translocase and premature export.</text>
</comment>
<evidence type="ECO:0000256" key="1">
    <source>
        <dbReference type="ARBA" id="ARBA00004496"/>
    </source>
</evidence>
<dbReference type="Proteomes" id="UP001220964">
    <property type="component" value="Unassembled WGS sequence"/>
</dbReference>
<evidence type="ECO:0000256" key="4">
    <source>
        <dbReference type="HAMAP-Rule" id="MF_02200"/>
    </source>
</evidence>
<evidence type="ECO:0000313" key="5">
    <source>
        <dbReference type="EMBL" id="MDF0602440.1"/>
    </source>
</evidence>
<keyword evidence="6" id="KW-1185">Reference proteome</keyword>
<sequence>MPEHHLSSLVVHAKPDALDDVSRRLEDEGCEIHARSEAGKLVVTLEAPHQRELSDALTRIQLLPGVLAATLVFHHVEEDEETQETPA</sequence>
<dbReference type="GO" id="GO:0005737">
    <property type="term" value="C:cytoplasm"/>
    <property type="evidence" value="ECO:0007669"/>
    <property type="project" value="UniProtKB-SubCell"/>
</dbReference>
<reference evidence="5" key="1">
    <citation type="submission" date="2023-03" db="EMBL/GenBank/DDBJ databases">
        <title>Multiphase analysis and comparison of six strains from genera Psychromarinibacter, Lutimaribacter, and Maritimibacter, including a novel species: Psychromarinibacter sediminicola sp. nov.</title>
        <authorList>
            <person name="Wang Y.-H."/>
            <person name="Ye M.-Q."/>
            <person name="Du Z.-J."/>
        </authorList>
    </citation>
    <scope>NUCLEOTIDE SEQUENCE</scope>
    <source>
        <strain evidence="5">C21-152</strain>
    </source>
</reference>
<dbReference type="GO" id="GO:0051224">
    <property type="term" value="P:negative regulation of protein transport"/>
    <property type="evidence" value="ECO:0007669"/>
    <property type="project" value="UniProtKB-UniRule"/>
</dbReference>
<dbReference type="GO" id="GO:0005048">
    <property type="term" value="F:signal sequence binding"/>
    <property type="evidence" value="ECO:0007669"/>
    <property type="project" value="UniProtKB-UniRule"/>
</dbReference>
<dbReference type="PANTHER" id="PTHR38603">
    <property type="entry name" value="CHAPERONE NAPD"/>
    <property type="match status" value="1"/>
</dbReference>
<dbReference type="AlphaFoldDB" id="A0AAE3TB92"/>